<feature type="domain" description="Nucleotidyl transferase" evidence="1">
    <location>
        <begin position="9"/>
        <end position="275"/>
    </location>
</feature>
<dbReference type="Gene3D" id="2.60.120.10">
    <property type="entry name" value="Jelly Rolls"/>
    <property type="match status" value="1"/>
</dbReference>
<dbReference type="GO" id="GO:0004475">
    <property type="term" value="F:mannose-1-phosphate guanylyltransferase (GTP) activity"/>
    <property type="evidence" value="ECO:0007669"/>
    <property type="project" value="TreeGrafter"/>
</dbReference>
<dbReference type="Proteomes" id="UP000004416">
    <property type="component" value="Unassembled WGS sequence"/>
</dbReference>
<organism evidence="3 4">
    <name type="scientific">Desulfitobacterium hafniense DP7</name>
    <dbReference type="NCBI Taxonomy" id="537010"/>
    <lineage>
        <taxon>Bacteria</taxon>
        <taxon>Bacillati</taxon>
        <taxon>Bacillota</taxon>
        <taxon>Clostridia</taxon>
        <taxon>Eubacteriales</taxon>
        <taxon>Desulfitobacteriaceae</taxon>
        <taxon>Desulfitobacterium</taxon>
    </lineage>
</organism>
<dbReference type="InterPro" id="IPR011051">
    <property type="entry name" value="RmlC_Cupin_sf"/>
</dbReference>
<dbReference type="InterPro" id="IPR005835">
    <property type="entry name" value="NTP_transferase_dom"/>
</dbReference>
<comment type="caution">
    <text evidence="3">The sequence shown here is derived from an EMBL/GenBank/DDBJ whole genome shotgun (WGS) entry which is preliminary data.</text>
</comment>
<dbReference type="PANTHER" id="PTHR46390">
    <property type="entry name" value="MANNOSE-1-PHOSPHATE GUANYLYLTRANSFERASE"/>
    <property type="match status" value="1"/>
</dbReference>
<evidence type="ECO:0000313" key="3">
    <source>
        <dbReference type="EMBL" id="EHL07749.1"/>
    </source>
</evidence>
<dbReference type="InterPro" id="IPR051161">
    <property type="entry name" value="Mannose-6P_isomerase_type2"/>
</dbReference>
<name>G9XKS2_DESHA</name>
<dbReference type="EMBL" id="AFZX01000039">
    <property type="protein sequence ID" value="EHL07749.1"/>
    <property type="molecule type" value="Genomic_DNA"/>
</dbReference>
<evidence type="ECO:0000313" key="4">
    <source>
        <dbReference type="Proteomes" id="UP000004416"/>
    </source>
</evidence>
<proteinExistence type="predicted"/>
<dbReference type="PATRIC" id="fig|537010.4.peg.1528"/>
<dbReference type="PANTHER" id="PTHR46390:SF1">
    <property type="entry name" value="MANNOSE-1-PHOSPHATE GUANYLYLTRANSFERASE"/>
    <property type="match status" value="1"/>
</dbReference>
<evidence type="ECO:0000259" key="1">
    <source>
        <dbReference type="Pfam" id="PF00483"/>
    </source>
</evidence>
<keyword evidence="3" id="KW-0413">Isomerase</keyword>
<dbReference type="InterPro" id="IPR001538">
    <property type="entry name" value="Man6P_isomerase-2_C"/>
</dbReference>
<dbReference type="Gene3D" id="3.90.550.10">
    <property type="entry name" value="Spore Coat Polysaccharide Biosynthesis Protein SpsA, Chain A"/>
    <property type="match status" value="1"/>
</dbReference>
<protein>
    <submittedName>
        <fullName evidence="3">Mannose-6-phosphate isomerase</fullName>
    </submittedName>
</protein>
<dbReference type="SUPFAM" id="SSF51182">
    <property type="entry name" value="RmlC-like cupins"/>
    <property type="match status" value="1"/>
</dbReference>
<dbReference type="HOGENOM" id="CLU_035527_1_0_9"/>
<reference evidence="3 4" key="1">
    <citation type="submission" date="2011-08" db="EMBL/GenBank/DDBJ databases">
        <authorList>
            <person name="Weinstock G."/>
            <person name="Sodergren E."/>
            <person name="Clifton S."/>
            <person name="Fulton L."/>
            <person name="Fulton B."/>
            <person name="Courtney L."/>
            <person name="Fronick C."/>
            <person name="Harrison M."/>
            <person name="Strong C."/>
            <person name="Farmer C."/>
            <person name="Delahaunty K."/>
            <person name="Markovic C."/>
            <person name="Hall O."/>
            <person name="Minx P."/>
            <person name="Tomlinson C."/>
            <person name="Mitreva M."/>
            <person name="Hou S."/>
            <person name="Chen J."/>
            <person name="Wollam A."/>
            <person name="Pepin K.H."/>
            <person name="Johnson M."/>
            <person name="Bhonagiri V."/>
            <person name="Zhang X."/>
            <person name="Suruliraj S."/>
            <person name="Warren W."/>
            <person name="Chinwalla A."/>
            <person name="Mardis E.R."/>
            <person name="Wilson R.K."/>
        </authorList>
    </citation>
    <scope>NUCLEOTIDE SEQUENCE [LARGE SCALE GENOMIC DNA]</scope>
    <source>
        <strain evidence="3 4">DP7</strain>
    </source>
</reference>
<dbReference type="GO" id="GO:0016853">
    <property type="term" value="F:isomerase activity"/>
    <property type="evidence" value="ECO:0007669"/>
    <property type="project" value="UniProtKB-KW"/>
</dbReference>
<dbReference type="CDD" id="cd02213">
    <property type="entry name" value="cupin_PMI_typeII_C"/>
    <property type="match status" value="1"/>
</dbReference>
<dbReference type="Pfam" id="PF00483">
    <property type="entry name" value="NTP_transferase"/>
    <property type="match status" value="1"/>
</dbReference>
<evidence type="ECO:0000259" key="2">
    <source>
        <dbReference type="Pfam" id="PF01050"/>
    </source>
</evidence>
<feature type="domain" description="Mannose-6-phosphate isomerase type II C-terminal" evidence="2">
    <location>
        <begin position="345"/>
        <end position="448"/>
    </location>
</feature>
<dbReference type="SUPFAM" id="SSF53448">
    <property type="entry name" value="Nucleotide-diphospho-sugar transferases"/>
    <property type="match status" value="1"/>
</dbReference>
<sequence length="463" mass="52628">MQRNEEFMKVILLSGGSGQRLWPLTNGARAKQFIKVLMNEQGHPESMIQRVWRQLVGSGLADKAVFAIGKDQQVMLHKQLGKEIRMVIEPERRDTFPAIALVAAYFNSVERISLQEVIGVIPVDPMVDDSFFERVNETEEILTRSGADLALIGALPTFPTEKYGYIIPEARGSQENYWVVKEFKEKPQPVEAQKLMEQKALWNCGVFAFRLNFLLKILEEQNLPTDYDKLLAHYDLLPKISFDYQVVERSRNIVVLPYTGRWKDLGTWNALTEEMPQKVLGKGIISGSDNVHLINELSIPVLAVGLSNSVVVATPDGILVSDKQMSPQIKQFVGKIEQRPMYEERGWGWYKVLEHVNYDDGYEILVKRLGISAGKNLSYQRHFQRSETWTIIQGRGEVALNGVILSVKAGSVLEISQGDAHSLHAITDLEVIEIQKGSHLVEQDIERILFSWSEIERKCCHKR</sequence>
<dbReference type="GO" id="GO:0005976">
    <property type="term" value="P:polysaccharide metabolic process"/>
    <property type="evidence" value="ECO:0007669"/>
    <property type="project" value="InterPro"/>
</dbReference>
<gene>
    <name evidence="3" type="ORF">HMPREF0322_01643</name>
</gene>
<dbReference type="InterPro" id="IPR014710">
    <property type="entry name" value="RmlC-like_jellyroll"/>
</dbReference>
<dbReference type="InterPro" id="IPR029044">
    <property type="entry name" value="Nucleotide-diphossugar_trans"/>
</dbReference>
<accession>G9XKS2</accession>
<dbReference type="GO" id="GO:0009298">
    <property type="term" value="P:GDP-mannose biosynthetic process"/>
    <property type="evidence" value="ECO:0007669"/>
    <property type="project" value="TreeGrafter"/>
</dbReference>
<dbReference type="AlphaFoldDB" id="G9XKS2"/>
<dbReference type="Pfam" id="PF01050">
    <property type="entry name" value="MannoseP_isomer"/>
    <property type="match status" value="1"/>
</dbReference>